<evidence type="ECO:0000256" key="2">
    <source>
        <dbReference type="ARBA" id="ARBA00022801"/>
    </source>
</evidence>
<dbReference type="GO" id="GO:0004556">
    <property type="term" value="F:alpha-amylase activity"/>
    <property type="evidence" value="ECO:0007669"/>
    <property type="project" value="TreeGrafter"/>
</dbReference>
<dbReference type="CDD" id="cd11331">
    <property type="entry name" value="AmyAc_OligoGlu_like"/>
    <property type="match status" value="1"/>
</dbReference>
<dbReference type="GO" id="GO:0009313">
    <property type="term" value="P:oligosaccharide catabolic process"/>
    <property type="evidence" value="ECO:0007669"/>
    <property type="project" value="TreeGrafter"/>
</dbReference>
<gene>
    <name evidence="5" type="ORF">SAMN06265338_101222</name>
</gene>
<keyword evidence="3" id="KW-0326">Glycosidase</keyword>
<dbReference type="EMBL" id="FYDG01000001">
    <property type="protein sequence ID" value="SNB52285.1"/>
    <property type="molecule type" value="Genomic_DNA"/>
</dbReference>
<dbReference type="Gene3D" id="2.60.40.1180">
    <property type="entry name" value="Golgi alpha-mannosidase II"/>
    <property type="match status" value="1"/>
</dbReference>
<organism evidence="5 6">
    <name type="scientific">Rhodoblastus acidophilus</name>
    <name type="common">Rhodopseudomonas acidophila</name>
    <dbReference type="NCBI Taxonomy" id="1074"/>
    <lineage>
        <taxon>Bacteria</taxon>
        <taxon>Pseudomonadati</taxon>
        <taxon>Pseudomonadota</taxon>
        <taxon>Alphaproteobacteria</taxon>
        <taxon>Hyphomicrobiales</taxon>
        <taxon>Rhodoblastaceae</taxon>
        <taxon>Rhodoblastus</taxon>
    </lineage>
</organism>
<reference evidence="6" key="1">
    <citation type="submission" date="2017-06" db="EMBL/GenBank/DDBJ databases">
        <authorList>
            <person name="Varghese N."/>
            <person name="Submissions S."/>
        </authorList>
    </citation>
    <scope>NUCLEOTIDE SEQUENCE [LARGE SCALE GENOMIC DNA]</scope>
    <source>
        <strain evidence="6">DSM 137</strain>
    </source>
</reference>
<dbReference type="Pfam" id="PF00128">
    <property type="entry name" value="Alpha-amylase"/>
    <property type="match status" value="1"/>
</dbReference>
<dbReference type="AlphaFoldDB" id="A0A212PYV7"/>
<protein>
    <submittedName>
        <fullName evidence="5">Alpha-glucosidase</fullName>
    </submittedName>
</protein>
<sequence length="529" mass="59117">MNMDTPHWWQTAVIYQIYPRSFQDSNGDGVGDLRGIIRRLPHLVELGVDALWLSPISPSPMADFGYDVSDYTGVDPLFGDMADFDALVEAAHAANLRVILDFVPNHSSDRHPWFIESRASRDSPRRDWYIWRDPAPDGGPPNNWLSVFGGGAWDFDAATGQYYYHAFLAAQPDLNWRNPRVRAALYEAMRFWLRRGVDGFRIDVIWHLIKDDQFRDNPPNPDFKPGDPPYHALIPLYTADRDEAHEVIAEMRDAIKSFPEALLIGEIYLPVERLVAYYGRDLAGLHLPFNFSLIGAPWRAAALKKMVDDYEAALPKGGWPNWVLGNHDKPRIASRIGRAQARNAAILLLTLRGTPTLYYGEEIGMTQVEIAPEQARDPCARSGSGRDGCRTPMPWDGGPHAGFSDAEPWLPLAPDFKQENVANQRDDATSIYRLYRRLTALRRQSKALSIGAYRPVAATGDVFVFLREFDGERIAVALNLGAEATAVSFRFGGLTGRILVSSMGDRDGEPVDGDIDLRPNEGVVIACAV</sequence>
<dbReference type="RefSeq" id="WP_176440403.1">
    <property type="nucleotide sequence ID" value="NZ_FYDG01000001.1"/>
</dbReference>
<keyword evidence="2" id="KW-0378">Hydrolase</keyword>
<dbReference type="InterPro" id="IPR013780">
    <property type="entry name" value="Glyco_hydro_b"/>
</dbReference>
<proteinExistence type="inferred from homology"/>
<dbReference type="InterPro" id="IPR006047">
    <property type="entry name" value="GH13_cat_dom"/>
</dbReference>
<evidence type="ECO:0000313" key="6">
    <source>
        <dbReference type="Proteomes" id="UP000198418"/>
    </source>
</evidence>
<dbReference type="InterPro" id="IPR045857">
    <property type="entry name" value="O16G_dom_2"/>
</dbReference>
<feature type="domain" description="Glycosyl hydrolase family 13 catalytic" evidence="4">
    <location>
        <begin position="16"/>
        <end position="390"/>
    </location>
</feature>
<evidence type="ECO:0000256" key="3">
    <source>
        <dbReference type="ARBA" id="ARBA00023295"/>
    </source>
</evidence>
<keyword evidence="6" id="KW-1185">Reference proteome</keyword>
<dbReference type="PANTHER" id="PTHR10357:SF179">
    <property type="entry name" value="NEUTRAL AND BASIC AMINO ACID TRANSPORT PROTEIN RBAT"/>
    <property type="match status" value="1"/>
</dbReference>
<dbReference type="FunFam" id="3.90.400.10:FF:000002">
    <property type="entry name" value="Sucrose isomerase"/>
    <property type="match status" value="1"/>
</dbReference>
<dbReference type="InterPro" id="IPR017853">
    <property type="entry name" value="GH"/>
</dbReference>
<evidence type="ECO:0000313" key="5">
    <source>
        <dbReference type="EMBL" id="SNB52285.1"/>
    </source>
</evidence>
<dbReference type="SUPFAM" id="SSF51445">
    <property type="entry name" value="(Trans)glycosidases"/>
    <property type="match status" value="1"/>
</dbReference>
<dbReference type="SMART" id="SM00642">
    <property type="entry name" value="Aamy"/>
    <property type="match status" value="1"/>
</dbReference>
<dbReference type="Gene3D" id="3.20.20.80">
    <property type="entry name" value="Glycosidases"/>
    <property type="match status" value="2"/>
</dbReference>
<comment type="similarity">
    <text evidence="1">Belongs to the glycosyl hydrolase 13 family.</text>
</comment>
<dbReference type="SUPFAM" id="SSF51011">
    <property type="entry name" value="Glycosyl hydrolase domain"/>
    <property type="match status" value="1"/>
</dbReference>
<name>A0A212PYV7_RHOAC</name>
<accession>A0A212PYV7</accession>
<dbReference type="PANTHER" id="PTHR10357">
    <property type="entry name" value="ALPHA-AMYLASE FAMILY MEMBER"/>
    <property type="match status" value="1"/>
</dbReference>
<evidence type="ECO:0000256" key="1">
    <source>
        <dbReference type="ARBA" id="ARBA00008061"/>
    </source>
</evidence>
<dbReference type="Proteomes" id="UP000198418">
    <property type="component" value="Unassembled WGS sequence"/>
</dbReference>
<dbReference type="Gene3D" id="3.90.400.10">
    <property type="entry name" value="Oligo-1,6-glucosidase, Domain 2"/>
    <property type="match status" value="1"/>
</dbReference>
<evidence type="ECO:0000259" key="4">
    <source>
        <dbReference type="SMART" id="SM00642"/>
    </source>
</evidence>